<evidence type="ECO:0000313" key="2">
    <source>
        <dbReference type="Proteomes" id="UP000252792"/>
    </source>
</evidence>
<dbReference type="AlphaFoldDB" id="A0A366J2I2"/>
<comment type="caution">
    <text evidence="1">The sequence shown here is derived from an EMBL/GenBank/DDBJ whole genome shotgun (WGS) entry which is preliminary data.</text>
</comment>
<name>A0A366J2I2_9GAMM</name>
<dbReference type="SUPFAM" id="SSF47598">
    <property type="entry name" value="Ribbon-helix-helix"/>
    <property type="match status" value="1"/>
</dbReference>
<dbReference type="CDD" id="cd22233">
    <property type="entry name" value="RHH_CopAso-like"/>
    <property type="match status" value="1"/>
</dbReference>
<sequence>MEVGKSVVLSLLNSVQQSRTGDLMLGVRLDKQLESRLSALAAKTQRSKSFLAKEALTRYIEEEERKQRENELTMARWEEYQETGGAISNDTMTEWLESWGSNQEKTCPVK</sequence>
<keyword evidence="2" id="KW-1185">Reference proteome</keyword>
<accession>A0A366J2I2</accession>
<protein>
    <submittedName>
        <fullName evidence="1">CopG family transcriptional regulator</fullName>
    </submittedName>
</protein>
<evidence type="ECO:0000313" key="1">
    <source>
        <dbReference type="EMBL" id="RBP81152.1"/>
    </source>
</evidence>
<dbReference type="Gene3D" id="1.10.1220.10">
    <property type="entry name" value="Met repressor-like"/>
    <property type="match status" value="1"/>
</dbReference>
<dbReference type="Proteomes" id="UP000252792">
    <property type="component" value="Unassembled WGS sequence"/>
</dbReference>
<reference evidence="1 2" key="1">
    <citation type="submission" date="2018-06" db="EMBL/GenBank/DDBJ databases">
        <title>Genomic Encyclopedia of Type Strains, Phase III (KMG-III): the genomes of soil and plant-associated and newly described type strains.</title>
        <authorList>
            <person name="Whitman W."/>
        </authorList>
    </citation>
    <scope>NUCLEOTIDE SEQUENCE [LARGE SCALE GENOMIC DNA]</scope>
    <source>
        <strain evidence="1 2">CECT 7377</strain>
    </source>
</reference>
<dbReference type="InterPro" id="IPR010985">
    <property type="entry name" value="Ribbon_hlx_hlx"/>
</dbReference>
<gene>
    <name evidence="1" type="ORF">DFP80_110122</name>
</gene>
<proteinExistence type="predicted"/>
<dbReference type="EMBL" id="QNSE01000010">
    <property type="protein sequence ID" value="RBP81152.1"/>
    <property type="molecule type" value="Genomic_DNA"/>
</dbReference>
<organism evidence="1 2">
    <name type="scientific">Marinomonas rhizomae</name>
    <dbReference type="NCBI Taxonomy" id="491948"/>
    <lineage>
        <taxon>Bacteria</taxon>
        <taxon>Pseudomonadati</taxon>
        <taxon>Pseudomonadota</taxon>
        <taxon>Gammaproteobacteria</taxon>
        <taxon>Oceanospirillales</taxon>
        <taxon>Oceanospirillaceae</taxon>
        <taxon>Marinomonas</taxon>
    </lineage>
</organism>
<dbReference type="GO" id="GO:0006355">
    <property type="term" value="P:regulation of DNA-templated transcription"/>
    <property type="evidence" value="ECO:0007669"/>
    <property type="project" value="InterPro"/>
</dbReference>
<dbReference type="InterPro" id="IPR013321">
    <property type="entry name" value="Arc_rbn_hlx_hlx"/>
</dbReference>